<keyword evidence="1" id="KW-0472">Membrane</keyword>
<keyword evidence="3" id="KW-1185">Reference proteome</keyword>
<dbReference type="PANTHER" id="PTHR46791:SF13">
    <property type="entry name" value="CLR5 DOMAIN-CONTAINING PROTEIN"/>
    <property type="match status" value="1"/>
</dbReference>
<dbReference type="AlphaFoldDB" id="A0A210R4P9"/>
<protein>
    <submittedName>
        <fullName evidence="2">Uncharacterized protein</fullName>
    </submittedName>
</protein>
<sequence>MDRDIAAALYFHMGFTYMEILGALAVNHRIVISLRTLKRLLSRQNLFRRKHYTAIIDIALFINKELHGSGCMHGYRWMHRKCSHSGMTVSRKVVCSLMHILDPKGIEIRKKRSTEKKTIFCQGSKLPVACRFLRQIEAIRIVY</sequence>
<keyword evidence="1" id="KW-0812">Transmembrane</keyword>
<evidence type="ECO:0000313" key="3">
    <source>
        <dbReference type="Proteomes" id="UP000242188"/>
    </source>
</evidence>
<evidence type="ECO:0000256" key="1">
    <source>
        <dbReference type="SAM" id="Phobius"/>
    </source>
</evidence>
<name>A0A210R4P9_MIZYE</name>
<dbReference type="Proteomes" id="UP000242188">
    <property type="component" value="Unassembled WGS sequence"/>
</dbReference>
<gene>
    <name evidence="2" type="ORF">KP79_PYT20970</name>
</gene>
<dbReference type="STRING" id="6573.A0A210R4P9"/>
<accession>A0A210R4P9</accession>
<evidence type="ECO:0000313" key="2">
    <source>
        <dbReference type="EMBL" id="OWF56043.1"/>
    </source>
</evidence>
<dbReference type="PANTHER" id="PTHR46791">
    <property type="entry name" value="EXPRESSED PROTEIN"/>
    <property type="match status" value="1"/>
</dbReference>
<feature type="transmembrane region" description="Helical" evidence="1">
    <location>
        <begin position="6"/>
        <end position="26"/>
    </location>
</feature>
<reference evidence="2 3" key="1">
    <citation type="journal article" date="2017" name="Nat. Ecol. Evol.">
        <title>Scallop genome provides insights into evolution of bilaterian karyotype and development.</title>
        <authorList>
            <person name="Wang S."/>
            <person name="Zhang J."/>
            <person name="Jiao W."/>
            <person name="Li J."/>
            <person name="Xun X."/>
            <person name="Sun Y."/>
            <person name="Guo X."/>
            <person name="Huan P."/>
            <person name="Dong B."/>
            <person name="Zhang L."/>
            <person name="Hu X."/>
            <person name="Sun X."/>
            <person name="Wang J."/>
            <person name="Zhao C."/>
            <person name="Wang Y."/>
            <person name="Wang D."/>
            <person name="Huang X."/>
            <person name="Wang R."/>
            <person name="Lv J."/>
            <person name="Li Y."/>
            <person name="Zhang Z."/>
            <person name="Liu B."/>
            <person name="Lu W."/>
            <person name="Hui Y."/>
            <person name="Liang J."/>
            <person name="Zhou Z."/>
            <person name="Hou R."/>
            <person name="Li X."/>
            <person name="Liu Y."/>
            <person name="Li H."/>
            <person name="Ning X."/>
            <person name="Lin Y."/>
            <person name="Zhao L."/>
            <person name="Xing Q."/>
            <person name="Dou J."/>
            <person name="Li Y."/>
            <person name="Mao J."/>
            <person name="Guo H."/>
            <person name="Dou H."/>
            <person name="Li T."/>
            <person name="Mu C."/>
            <person name="Jiang W."/>
            <person name="Fu Q."/>
            <person name="Fu X."/>
            <person name="Miao Y."/>
            <person name="Liu J."/>
            <person name="Yu Q."/>
            <person name="Li R."/>
            <person name="Liao H."/>
            <person name="Li X."/>
            <person name="Kong Y."/>
            <person name="Jiang Z."/>
            <person name="Chourrout D."/>
            <person name="Li R."/>
            <person name="Bao Z."/>
        </authorList>
    </citation>
    <scope>NUCLEOTIDE SEQUENCE [LARGE SCALE GENOMIC DNA]</scope>
    <source>
        <strain evidence="2 3">PY_sf001</strain>
    </source>
</reference>
<keyword evidence="1" id="KW-1133">Transmembrane helix</keyword>
<comment type="caution">
    <text evidence="2">The sequence shown here is derived from an EMBL/GenBank/DDBJ whole genome shotgun (WGS) entry which is preliminary data.</text>
</comment>
<organism evidence="2 3">
    <name type="scientific">Mizuhopecten yessoensis</name>
    <name type="common">Japanese scallop</name>
    <name type="synonym">Patinopecten yessoensis</name>
    <dbReference type="NCBI Taxonomy" id="6573"/>
    <lineage>
        <taxon>Eukaryota</taxon>
        <taxon>Metazoa</taxon>
        <taxon>Spiralia</taxon>
        <taxon>Lophotrochozoa</taxon>
        <taxon>Mollusca</taxon>
        <taxon>Bivalvia</taxon>
        <taxon>Autobranchia</taxon>
        <taxon>Pteriomorphia</taxon>
        <taxon>Pectinida</taxon>
        <taxon>Pectinoidea</taxon>
        <taxon>Pectinidae</taxon>
        <taxon>Mizuhopecten</taxon>
    </lineage>
</organism>
<dbReference type="OrthoDB" id="6141539at2759"/>
<dbReference type="EMBL" id="NEDP02000370">
    <property type="protein sequence ID" value="OWF56043.1"/>
    <property type="molecule type" value="Genomic_DNA"/>
</dbReference>
<proteinExistence type="predicted"/>